<accession>A0A9Q9E1H3</accession>
<evidence type="ECO:0000256" key="4">
    <source>
        <dbReference type="ARBA" id="ARBA00022927"/>
    </source>
</evidence>
<keyword evidence="4 8" id="KW-0653">Protein transport</keyword>
<evidence type="ECO:0000313" key="10">
    <source>
        <dbReference type="Proteomes" id="UP001055911"/>
    </source>
</evidence>
<evidence type="ECO:0000256" key="5">
    <source>
        <dbReference type="ARBA" id="ARBA00022989"/>
    </source>
</evidence>
<dbReference type="EMBL" id="CP097119">
    <property type="protein sequence ID" value="USS88730.1"/>
    <property type="molecule type" value="Genomic_DNA"/>
</dbReference>
<comment type="subcellular location">
    <subcellularLocation>
        <location evidence="8">Cell membrane</location>
        <topology evidence="8">Single-pass membrane protein</topology>
    </subcellularLocation>
    <subcellularLocation>
        <location evidence="1">Membrane</location>
    </subcellularLocation>
</comment>
<dbReference type="InterPro" id="IPR001901">
    <property type="entry name" value="Translocase_SecE/Sec61-g"/>
</dbReference>
<evidence type="ECO:0000256" key="3">
    <source>
        <dbReference type="ARBA" id="ARBA00022692"/>
    </source>
</evidence>
<dbReference type="GO" id="GO:0008320">
    <property type="term" value="F:protein transmembrane transporter activity"/>
    <property type="evidence" value="ECO:0007669"/>
    <property type="project" value="UniProtKB-UniRule"/>
</dbReference>
<dbReference type="Pfam" id="PF00584">
    <property type="entry name" value="SecE"/>
    <property type="match status" value="1"/>
</dbReference>
<evidence type="ECO:0000256" key="7">
    <source>
        <dbReference type="ARBA" id="ARBA00023136"/>
    </source>
</evidence>
<evidence type="ECO:0000256" key="2">
    <source>
        <dbReference type="ARBA" id="ARBA00022448"/>
    </source>
</evidence>
<evidence type="ECO:0000256" key="8">
    <source>
        <dbReference type="HAMAP-Rule" id="MF_00422"/>
    </source>
</evidence>
<dbReference type="RefSeq" id="WP_252766247.1">
    <property type="nucleotide sequence ID" value="NZ_CP097119.1"/>
</dbReference>
<keyword evidence="8" id="KW-1003">Cell membrane</keyword>
<feature type="transmembrane region" description="Helical" evidence="8">
    <location>
        <begin position="32"/>
        <end position="51"/>
    </location>
</feature>
<evidence type="ECO:0000256" key="6">
    <source>
        <dbReference type="ARBA" id="ARBA00023010"/>
    </source>
</evidence>
<keyword evidence="6 8" id="KW-0811">Translocation</keyword>
<dbReference type="NCBIfam" id="TIGR00964">
    <property type="entry name" value="secE_bact"/>
    <property type="match status" value="1"/>
</dbReference>
<comment type="subunit">
    <text evidence="8">Component of the Sec protein translocase complex. Heterotrimer consisting of SecY, SecE and SecG subunits. The heterotrimers can form oligomers, although 1 heterotrimer is thought to be able to translocate proteins. Interacts with the ribosome. Interacts with SecDF, and other proteins may be involved. Interacts with SecA.</text>
</comment>
<evidence type="ECO:0000313" key="9">
    <source>
        <dbReference type="EMBL" id="USS88730.1"/>
    </source>
</evidence>
<evidence type="ECO:0000256" key="1">
    <source>
        <dbReference type="ARBA" id="ARBA00004370"/>
    </source>
</evidence>
<dbReference type="Gene3D" id="1.20.5.1030">
    <property type="entry name" value="Preprotein translocase secy subunit"/>
    <property type="match status" value="1"/>
</dbReference>
<dbReference type="Proteomes" id="UP001055911">
    <property type="component" value="Chromosome"/>
</dbReference>
<dbReference type="AlphaFoldDB" id="A0A9Q9E1H3"/>
<dbReference type="GO" id="GO:0065002">
    <property type="term" value="P:intracellular protein transmembrane transport"/>
    <property type="evidence" value="ECO:0007669"/>
    <property type="project" value="UniProtKB-UniRule"/>
</dbReference>
<organism evidence="9 10">
    <name type="scientific">Fructilactobacillus cliffordii</name>
    <dbReference type="NCBI Taxonomy" id="2940299"/>
    <lineage>
        <taxon>Bacteria</taxon>
        <taxon>Bacillati</taxon>
        <taxon>Bacillota</taxon>
        <taxon>Bacilli</taxon>
        <taxon>Lactobacillales</taxon>
        <taxon>Lactobacillaceae</taxon>
        <taxon>Fructilactobacillus</taxon>
    </lineage>
</organism>
<dbReference type="HAMAP" id="MF_00422">
    <property type="entry name" value="SecE"/>
    <property type="match status" value="1"/>
</dbReference>
<sequence length="59" mass="6788">MKRFWNFLKSVVCELKLITWPNARQTRIDTTTVIGTTLFFTVFLGLIDWALEALLLNAG</sequence>
<dbReference type="GO" id="GO:0005886">
    <property type="term" value="C:plasma membrane"/>
    <property type="evidence" value="ECO:0007669"/>
    <property type="project" value="UniProtKB-SubCell"/>
</dbReference>
<gene>
    <name evidence="8 9" type="primary">secE</name>
    <name evidence="9" type="ORF">M3M40_04315</name>
</gene>
<dbReference type="InterPro" id="IPR005807">
    <property type="entry name" value="SecE_bac"/>
</dbReference>
<dbReference type="InterPro" id="IPR038379">
    <property type="entry name" value="SecE_sf"/>
</dbReference>
<dbReference type="GO" id="GO:0043952">
    <property type="term" value="P:protein transport by the Sec complex"/>
    <property type="evidence" value="ECO:0007669"/>
    <property type="project" value="UniProtKB-UniRule"/>
</dbReference>
<keyword evidence="3 8" id="KW-0812">Transmembrane</keyword>
<name>A0A9Q9E1H3_9LACO</name>
<keyword evidence="5 8" id="KW-1133">Transmembrane helix</keyword>
<protein>
    <recommendedName>
        <fullName evidence="8">Protein translocase subunit SecE</fullName>
    </recommendedName>
</protein>
<comment type="function">
    <text evidence="8">Essential subunit of the Sec protein translocation channel SecYEG. Clamps together the 2 halves of SecY. May contact the channel plug during translocation.</text>
</comment>
<comment type="similarity">
    <text evidence="8">Belongs to the SecE/SEC61-gamma family.</text>
</comment>
<keyword evidence="10" id="KW-1185">Reference proteome</keyword>
<reference evidence="9" key="1">
    <citation type="submission" date="2022-05" db="EMBL/GenBank/DDBJ databases">
        <authorList>
            <person name="Oliphant S.A."/>
            <person name="Watson-Haigh N.S."/>
            <person name="Sumby K.M."/>
            <person name="Gardner J.M."/>
            <person name="Jiranek V."/>
        </authorList>
    </citation>
    <scope>NUCLEOTIDE SEQUENCE</scope>
    <source>
        <strain evidence="9">KI4_B1</strain>
    </source>
</reference>
<dbReference type="GO" id="GO:0009306">
    <property type="term" value="P:protein secretion"/>
    <property type="evidence" value="ECO:0007669"/>
    <property type="project" value="UniProtKB-UniRule"/>
</dbReference>
<proteinExistence type="inferred from homology"/>
<keyword evidence="2 8" id="KW-0813">Transport</keyword>
<keyword evidence="7 8" id="KW-0472">Membrane</keyword>
<dbReference type="GO" id="GO:0006605">
    <property type="term" value="P:protein targeting"/>
    <property type="evidence" value="ECO:0007669"/>
    <property type="project" value="UniProtKB-UniRule"/>
</dbReference>